<evidence type="ECO:0000256" key="1">
    <source>
        <dbReference type="ARBA" id="ARBA00003195"/>
    </source>
</evidence>
<evidence type="ECO:0000256" key="9">
    <source>
        <dbReference type="ARBA" id="ARBA00023128"/>
    </source>
</evidence>
<dbReference type="Proteomes" id="UP001152799">
    <property type="component" value="Chromosome 5"/>
</dbReference>
<proteinExistence type="inferred from homology"/>
<keyword evidence="7" id="KW-0999">Mitochondrion inner membrane</keyword>
<dbReference type="OrthoDB" id="286811at2759"/>
<evidence type="ECO:0000256" key="5">
    <source>
        <dbReference type="ARBA" id="ARBA00022448"/>
    </source>
</evidence>
<evidence type="ECO:0000313" key="11">
    <source>
        <dbReference type="EMBL" id="CAG9769578.1"/>
    </source>
</evidence>
<accession>A0A9N9QGM8</accession>
<comment type="similarity">
    <text evidence="3">Belongs to the complex I NDUFA5 subunit family.</text>
</comment>
<keyword evidence="5" id="KW-0813">Transport</keyword>
<dbReference type="InterPro" id="IPR006806">
    <property type="entry name" value="NDUFA5"/>
</dbReference>
<name>A0A9N9QGM8_9CUCU</name>
<evidence type="ECO:0000256" key="3">
    <source>
        <dbReference type="ARBA" id="ARBA00010261"/>
    </source>
</evidence>
<evidence type="ECO:0000313" key="12">
    <source>
        <dbReference type="Proteomes" id="UP001152799"/>
    </source>
</evidence>
<dbReference type="GO" id="GO:0005743">
    <property type="term" value="C:mitochondrial inner membrane"/>
    <property type="evidence" value="ECO:0007669"/>
    <property type="project" value="UniProtKB-SubCell"/>
</dbReference>
<dbReference type="Pfam" id="PF04716">
    <property type="entry name" value="ETC_C1_NDUFA5"/>
    <property type="match status" value="1"/>
</dbReference>
<organism evidence="11 12">
    <name type="scientific">Ceutorhynchus assimilis</name>
    <name type="common">cabbage seed weevil</name>
    <dbReference type="NCBI Taxonomy" id="467358"/>
    <lineage>
        <taxon>Eukaryota</taxon>
        <taxon>Metazoa</taxon>
        <taxon>Ecdysozoa</taxon>
        <taxon>Arthropoda</taxon>
        <taxon>Hexapoda</taxon>
        <taxon>Insecta</taxon>
        <taxon>Pterygota</taxon>
        <taxon>Neoptera</taxon>
        <taxon>Endopterygota</taxon>
        <taxon>Coleoptera</taxon>
        <taxon>Polyphaga</taxon>
        <taxon>Cucujiformia</taxon>
        <taxon>Curculionidae</taxon>
        <taxon>Ceutorhynchinae</taxon>
        <taxon>Ceutorhynchus</taxon>
    </lineage>
</organism>
<comment type="function">
    <text evidence="1">Accessory subunit of the mitochondrial membrane respiratory chain NADH dehydrogenase (Complex I), that is believed not to be involved in catalysis. Complex I functions in the transfer of electrons from NADH to the respiratory chain. The immediate electron acceptor for the enzyme is believed to be ubiquinone.</text>
</comment>
<keyword evidence="12" id="KW-1185">Reference proteome</keyword>
<evidence type="ECO:0000256" key="8">
    <source>
        <dbReference type="ARBA" id="ARBA00022982"/>
    </source>
</evidence>
<keyword evidence="6" id="KW-0679">Respiratory chain</keyword>
<dbReference type="PANTHER" id="PTHR12653">
    <property type="entry name" value="NADH-UBIQUINONE OXIDOREDUCTASE 13 KD-B SUBUNIT"/>
    <property type="match status" value="1"/>
</dbReference>
<keyword evidence="9" id="KW-0496">Mitochondrion</keyword>
<keyword evidence="8" id="KW-0249">Electron transport</keyword>
<dbReference type="PANTHER" id="PTHR12653:SF0">
    <property type="entry name" value="NADH DEHYDROGENASE [UBIQUINONE] 1 ALPHA SUBCOMPLEX SUBUNIT 5"/>
    <property type="match status" value="1"/>
</dbReference>
<keyword evidence="10" id="KW-0472">Membrane</keyword>
<comment type="subunit">
    <text evidence="4">Complex I is composed of 45 different subunits.</text>
</comment>
<dbReference type="GO" id="GO:0022904">
    <property type="term" value="P:respiratory electron transport chain"/>
    <property type="evidence" value="ECO:0007669"/>
    <property type="project" value="InterPro"/>
</dbReference>
<gene>
    <name evidence="11" type="ORF">CEUTPL_LOCUS10084</name>
</gene>
<evidence type="ECO:0000256" key="2">
    <source>
        <dbReference type="ARBA" id="ARBA00004443"/>
    </source>
</evidence>
<evidence type="ECO:0000256" key="7">
    <source>
        <dbReference type="ARBA" id="ARBA00022792"/>
    </source>
</evidence>
<dbReference type="AlphaFoldDB" id="A0A9N9QGM8"/>
<reference evidence="11" key="1">
    <citation type="submission" date="2022-01" db="EMBL/GenBank/DDBJ databases">
        <authorList>
            <person name="King R."/>
        </authorList>
    </citation>
    <scope>NUCLEOTIDE SEQUENCE</scope>
</reference>
<evidence type="ECO:0000256" key="6">
    <source>
        <dbReference type="ARBA" id="ARBA00022660"/>
    </source>
</evidence>
<evidence type="ECO:0000256" key="4">
    <source>
        <dbReference type="ARBA" id="ARBA00011533"/>
    </source>
</evidence>
<dbReference type="EMBL" id="OU892281">
    <property type="protein sequence ID" value="CAG9769578.1"/>
    <property type="molecule type" value="Genomic_DNA"/>
</dbReference>
<protein>
    <recommendedName>
        <fullName evidence="13">NADH dehydrogenase [ubiquinone] 1 alpha subcomplex subunit 5</fullName>
    </recommendedName>
</protein>
<evidence type="ECO:0008006" key="13">
    <source>
        <dbReference type="Google" id="ProtNLM"/>
    </source>
</evidence>
<sequence length="125" mass="14041">MSCGGGAKRFTNITGLPVAKNPHKLLAVLYGKILRTLQKMPENAAYRKYTEDIINERSQILICTPSVEDVEKEIGCGQIEEIIVQAENELSLSRKMLAWKPWDALVNQPPPGQWSWPPAQAVQQR</sequence>
<evidence type="ECO:0000256" key="10">
    <source>
        <dbReference type="ARBA" id="ARBA00023136"/>
    </source>
</evidence>
<comment type="subcellular location">
    <subcellularLocation>
        <location evidence="2">Mitochondrion inner membrane</location>
        <topology evidence="2">Peripheral membrane protein</topology>
        <orientation evidence="2">Matrix side</orientation>
    </subcellularLocation>
</comment>